<organism evidence="2 3">
    <name type="scientific">Toxocara canis</name>
    <name type="common">Canine roundworm</name>
    <dbReference type="NCBI Taxonomy" id="6265"/>
    <lineage>
        <taxon>Eukaryota</taxon>
        <taxon>Metazoa</taxon>
        <taxon>Ecdysozoa</taxon>
        <taxon>Nematoda</taxon>
        <taxon>Chromadorea</taxon>
        <taxon>Rhabditida</taxon>
        <taxon>Spirurina</taxon>
        <taxon>Ascaridomorpha</taxon>
        <taxon>Ascaridoidea</taxon>
        <taxon>Toxocaridae</taxon>
        <taxon>Toxocara</taxon>
    </lineage>
</organism>
<reference evidence="2 3" key="1">
    <citation type="submission" date="2014-11" db="EMBL/GenBank/DDBJ databases">
        <title>Genetic blueprint of the zoonotic pathogen Toxocara canis.</title>
        <authorList>
            <person name="Zhu X.-Q."/>
            <person name="Korhonen P.K."/>
            <person name="Cai H."/>
            <person name="Young N.D."/>
            <person name="Nejsum P."/>
            <person name="von Samson-Himmelstjerna G."/>
            <person name="Boag P.R."/>
            <person name="Tan P."/>
            <person name="Li Q."/>
            <person name="Min J."/>
            <person name="Yang Y."/>
            <person name="Wang X."/>
            <person name="Fang X."/>
            <person name="Hall R.S."/>
            <person name="Hofmann A."/>
            <person name="Sternberg P.W."/>
            <person name="Jex A.R."/>
            <person name="Gasser R.B."/>
        </authorList>
    </citation>
    <scope>NUCLEOTIDE SEQUENCE [LARGE SCALE GENOMIC DNA]</scope>
    <source>
        <strain evidence="2">PN_DK_2014</strain>
    </source>
</reference>
<accession>A0A0B2VI51</accession>
<dbReference type="Pfam" id="PF25096">
    <property type="entry name" value="DUF7808"/>
    <property type="match status" value="1"/>
</dbReference>
<name>A0A0B2VI51_TOXCA</name>
<evidence type="ECO:0000313" key="2">
    <source>
        <dbReference type="EMBL" id="KHN80700.1"/>
    </source>
</evidence>
<evidence type="ECO:0000259" key="1">
    <source>
        <dbReference type="Pfam" id="PF25096"/>
    </source>
</evidence>
<gene>
    <name evidence="2" type="ORF">Tcan_04533</name>
</gene>
<comment type="caution">
    <text evidence="2">The sequence shown here is derived from an EMBL/GenBank/DDBJ whole genome shotgun (WGS) entry which is preliminary data.</text>
</comment>
<evidence type="ECO:0000313" key="3">
    <source>
        <dbReference type="Proteomes" id="UP000031036"/>
    </source>
</evidence>
<dbReference type="EMBL" id="JPKZ01001693">
    <property type="protein sequence ID" value="KHN80700.1"/>
    <property type="molecule type" value="Genomic_DNA"/>
</dbReference>
<dbReference type="PANTHER" id="PTHR34493">
    <property type="entry name" value="PROTEIN CBG13422-RELATED"/>
    <property type="match status" value="1"/>
</dbReference>
<dbReference type="OrthoDB" id="5849460at2759"/>
<protein>
    <recommendedName>
        <fullName evidence="1">DUF7808 domain-containing protein</fullName>
    </recommendedName>
</protein>
<dbReference type="AlphaFoldDB" id="A0A0B2VI51"/>
<feature type="domain" description="DUF7808" evidence="1">
    <location>
        <begin position="2"/>
        <end position="61"/>
    </location>
</feature>
<dbReference type="InterPro" id="IPR056710">
    <property type="entry name" value="DUF7808"/>
</dbReference>
<sequence length="73" mass="8812">MTAYLISKHPATNNKCIQFFNYKMEERGGEWFLWRTGRCLTTEIQFDIECLFDYPESDANDLRVYLKKKKVEH</sequence>
<proteinExistence type="predicted"/>
<dbReference type="Proteomes" id="UP000031036">
    <property type="component" value="Unassembled WGS sequence"/>
</dbReference>
<keyword evidence="3" id="KW-1185">Reference proteome</keyword>